<dbReference type="GO" id="GO:0016836">
    <property type="term" value="F:hydro-lyase activity"/>
    <property type="evidence" value="ECO:0007669"/>
    <property type="project" value="UniProtKB-ARBA"/>
</dbReference>
<evidence type="ECO:0008006" key="6">
    <source>
        <dbReference type="Google" id="ProtNLM"/>
    </source>
</evidence>
<keyword evidence="2" id="KW-0456">Lyase</keyword>
<dbReference type="PANTHER" id="PTHR11941">
    <property type="entry name" value="ENOYL-COA HYDRATASE-RELATED"/>
    <property type="match status" value="1"/>
</dbReference>
<comment type="caution">
    <text evidence="4">The sequence shown here is derived from an EMBL/GenBank/DDBJ whole genome shotgun (WGS) entry which is preliminary data.</text>
</comment>
<dbReference type="FunFam" id="1.10.12.10:FF:000001">
    <property type="entry name" value="Probable enoyl-CoA hydratase, mitochondrial"/>
    <property type="match status" value="1"/>
</dbReference>
<dbReference type="InterPro" id="IPR014748">
    <property type="entry name" value="Enoyl-CoA_hydra_C"/>
</dbReference>
<evidence type="ECO:0000313" key="5">
    <source>
        <dbReference type="Proteomes" id="UP001211065"/>
    </source>
</evidence>
<evidence type="ECO:0000256" key="3">
    <source>
        <dbReference type="RuleBase" id="RU003707"/>
    </source>
</evidence>
<dbReference type="Pfam" id="PF00378">
    <property type="entry name" value="ECH_1"/>
    <property type="match status" value="1"/>
</dbReference>
<dbReference type="Proteomes" id="UP001211065">
    <property type="component" value="Unassembled WGS sequence"/>
</dbReference>
<evidence type="ECO:0000313" key="4">
    <source>
        <dbReference type="EMBL" id="KAJ3222773.1"/>
    </source>
</evidence>
<dbReference type="CDD" id="cd06558">
    <property type="entry name" value="crotonase-like"/>
    <property type="match status" value="1"/>
</dbReference>
<comment type="similarity">
    <text evidence="1 3">Belongs to the enoyl-CoA hydratase/isomerase family.</text>
</comment>
<dbReference type="InterPro" id="IPR029045">
    <property type="entry name" value="ClpP/crotonase-like_dom_sf"/>
</dbReference>
<dbReference type="Gene3D" id="1.10.12.10">
    <property type="entry name" value="Lyase 2-enoyl-coa Hydratase, Chain A, domain 2"/>
    <property type="match status" value="1"/>
</dbReference>
<dbReference type="FunFam" id="3.90.226.10:FF:000009">
    <property type="entry name" value="Carnitinyl-CoA dehydratase"/>
    <property type="match status" value="1"/>
</dbReference>
<dbReference type="GO" id="GO:0005739">
    <property type="term" value="C:mitochondrion"/>
    <property type="evidence" value="ECO:0007669"/>
    <property type="project" value="TreeGrafter"/>
</dbReference>
<gene>
    <name evidence="4" type="ORF">HK099_001941</name>
</gene>
<evidence type="ECO:0000256" key="1">
    <source>
        <dbReference type="ARBA" id="ARBA00005254"/>
    </source>
</evidence>
<dbReference type="InterPro" id="IPR018376">
    <property type="entry name" value="Enoyl-CoA_hyd/isom_CS"/>
</dbReference>
<organism evidence="4 5">
    <name type="scientific">Clydaea vesicula</name>
    <dbReference type="NCBI Taxonomy" id="447962"/>
    <lineage>
        <taxon>Eukaryota</taxon>
        <taxon>Fungi</taxon>
        <taxon>Fungi incertae sedis</taxon>
        <taxon>Chytridiomycota</taxon>
        <taxon>Chytridiomycota incertae sedis</taxon>
        <taxon>Chytridiomycetes</taxon>
        <taxon>Lobulomycetales</taxon>
        <taxon>Lobulomycetaceae</taxon>
        <taxon>Clydaea</taxon>
    </lineage>
</organism>
<protein>
    <recommendedName>
        <fullName evidence="6">Methylglutaconyl-CoA hydratase</fullName>
    </recommendedName>
</protein>
<evidence type="ECO:0000256" key="2">
    <source>
        <dbReference type="ARBA" id="ARBA00023239"/>
    </source>
</evidence>
<dbReference type="PROSITE" id="PS00166">
    <property type="entry name" value="ENOYL_COA_HYDRATASE"/>
    <property type="match status" value="1"/>
</dbReference>
<name>A0AAD5U6H1_9FUNG</name>
<dbReference type="InterPro" id="IPR001753">
    <property type="entry name" value="Enoyl-CoA_hydra/iso"/>
</dbReference>
<dbReference type="AlphaFoldDB" id="A0AAD5U6H1"/>
<keyword evidence="5" id="KW-1185">Reference proteome</keyword>
<dbReference type="GO" id="GO:0006635">
    <property type="term" value="P:fatty acid beta-oxidation"/>
    <property type="evidence" value="ECO:0007669"/>
    <property type="project" value="TreeGrafter"/>
</dbReference>
<proteinExistence type="inferred from homology"/>
<dbReference type="SUPFAM" id="SSF52096">
    <property type="entry name" value="ClpP/crotonase"/>
    <property type="match status" value="1"/>
</dbReference>
<dbReference type="Gene3D" id="3.90.226.10">
    <property type="entry name" value="2-enoyl-CoA Hydratase, Chain A, domain 1"/>
    <property type="match status" value="1"/>
</dbReference>
<dbReference type="PANTHER" id="PTHR11941:SF171">
    <property type="entry name" value="SD19268P"/>
    <property type="match status" value="1"/>
</dbReference>
<dbReference type="EMBL" id="JADGJW010000160">
    <property type="protein sequence ID" value="KAJ3222773.1"/>
    <property type="molecule type" value="Genomic_DNA"/>
</dbReference>
<accession>A0AAD5U6H1</accession>
<reference evidence="4" key="1">
    <citation type="submission" date="2020-05" db="EMBL/GenBank/DDBJ databases">
        <title>Phylogenomic resolution of chytrid fungi.</title>
        <authorList>
            <person name="Stajich J.E."/>
            <person name="Amses K."/>
            <person name="Simmons R."/>
            <person name="Seto K."/>
            <person name="Myers J."/>
            <person name="Bonds A."/>
            <person name="Quandt C.A."/>
            <person name="Barry K."/>
            <person name="Liu P."/>
            <person name="Grigoriev I."/>
            <person name="Longcore J.E."/>
            <person name="James T.Y."/>
        </authorList>
    </citation>
    <scope>NUCLEOTIDE SEQUENCE</scope>
    <source>
        <strain evidence="4">JEL0476</strain>
    </source>
</reference>
<sequence length="279" mass="30078">MDTDIAKSRLVDNIKGVSVNIPANLILEEIDSGIASLIFDRAERKNAIGKKFLNEFSNALESVRNNKDVRVLIVQSNVPKTFCAGADLKERMEMPQNEVDSFVHLLRTTFNNLSTLPIPTISVIDGVALGGGLEIAMATDFRIAGSSALMGLTEAKLAIIPGAGGTQRLPRIVGVAKAKELIFTGRKLNSVEAKEIDLVSYAVEGSGVQKALELAREILPNGPISIKMAKIAIDKGSELDINSGLSLEQTCYGNIIPTKDRIEGLTAFKEKRTPVYKGE</sequence>